<feature type="compositionally biased region" description="Low complexity" evidence="1">
    <location>
        <begin position="147"/>
        <end position="166"/>
    </location>
</feature>
<evidence type="ECO:0000313" key="3">
    <source>
        <dbReference type="EMBL" id="KAF3504458.1"/>
    </source>
</evidence>
<feature type="compositionally biased region" description="Polar residues" evidence="1">
    <location>
        <begin position="74"/>
        <end position="85"/>
    </location>
</feature>
<comment type="caution">
    <text evidence="3">The sequence shown here is derived from an EMBL/GenBank/DDBJ whole genome shotgun (WGS) entry which is preliminary data.</text>
</comment>
<feature type="compositionally biased region" description="Low complexity" evidence="1">
    <location>
        <begin position="41"/>
        <end position="52"/>
    </location>
</feature>
<dbReference type="AlphaFoldDB" id="A0A8S9NSP1"/>
<accession>A0A8S9NSP1</accession>
<dbReference type="InterPro" id="IPR025558">
    <property type="entry name" value="DUF4283"/>
</dbReference>
<dbReference type="Proteomes" id="UP000712600">
    <property type="component" value="Unassembled WGS sequence"/>
</dbReference>
<dbReference type="EMBL" id="QGKX02001621">
    <property type="protein sequence ID" value="KAF3504458.1"/>
    <property type="molecule type" value="Genomic_DNA"/>
</dbReference>
<organism evidence="3 4">
    <name type="scientific">Brassica cretica</name>
    <name type="common">Mustard</name>
    <dbReference type="NCBI Taxonomy" id="69181"/>
    <lineage>
        <taxon>Eukaryota</taxon>
        <taxon>Viridiplantae</taxon>
        <taxon>Streptophyta</taxon>
        <taxon>Embryophyta</taxon>
        <taxon>Tracheophyta</taxon>
        <taxon>Spermatophyta</taxon>
        <taxon>Magnoliopsida</taxon>
        <taxon>eudicotyledons</taxon>
        <taxon>Gunneridae</taxon>
        <taxon>Pentapetalae</taxon>
        <taxon>rosids</taxon>
        <taxon>malvids</taxon>
        <taxon>Brassicales</taxon>
        <taxon>Brassicaceae</taxon>
        <taxon>Brassiceae</taxon>
        <taxon>Brassica</taxon>
    </lineage>
</organism>
<feature type="domain" description="DUF4283" evidence="2">
    <location>
        <begin position="250"/>
        <end position="332"/>
    </location>
</feature>
<dbReference type="PANTHER" id="PTHR31286:SF90">
    <property type="entry name" value="DUF4283 DOMAIN-CONTAINING PROTEIN"/>
    <property type="match status" value="1"/>
</dbReference>
<evidence type="ECO:0000256" key="1">
    <source>
        <dbReference type="SAM" id="MobiDB-lite"/>
    </source>
</evidence>
<sequence length="472" mass="51303">MKSVWNVPGNASALHPQSFTSSEPSPPLPIPPDPPDPTSPLSPHLFPPHLSSNPTGLKPFSSKKKGFKSSKNSTTAVTTKSQNAISEGKSLLGVPENQTTAALDSKPINPNHQKTRSTVQTTVATFSPDFNYQPFTTIPLKSPSPLNTNPASASTSSNPPQSSSSNITFPSDQIPSPTIPPTITLNGPLIPSLPVPPFQRPPAVSENAPTLVEKLRTAADKTLKRLAPVTLSKSGRPRVLIPDSVFKAGAESHKDFIICYFNGRAPPFHQIQSVFNHMWGKGQRLEIHNNPLNHTTLVRIPSEYLRTKIVEKNIWYVGDSMFHTAHWSSEHSSATPPLKAIKIWAHLTGVPLDLRYNAGLSLVAGLVGEPKETDDFTKNMVSLTVSHVKVEVDLTQPLPAIVEYERENGEVVEVSVHYPWVPPTCSHCHELGHIIRNCLHYTPPPPSEPPLQDKPKGKKASSSSTPVSKSTC</sequence>
<feature type="compositionally biased region" description="Low complexity" evidence="1">
    <location>
        <begin position="460"/>
        <end position="472"/>
    </location>
</feature>
<feature type="region of interest" description="Disordered" evidence="1">
    <location>
        <begin position="1"/>
        <end position="93"/>
    </location>
</feature>
<proteinExistence type="predicted"/>
<dbReference type="Pfam" id="PF14111">
    <property type="entry name" value="DUF4283"/>
    <property type="match status" value="1"/>
</dbReference>
<protein>
    <recommendedName>
        <fullName evidence="2">DUF4283 domain-containing protein</fullName>
    </recommendedName>
</protein>
<reference evidence="3" key="1">
    <citation type="submission" date="2019-12" db="EMBL/GenBank/DDBJ databases">
        <title>Genome sequencing and annotation of Brassica cretica.</title>
        <authorList>
            <person name="Studholme D.J."/>
            <person name="Sarris P."/>
        </authorList>
    </citation>
    <scope>NUCLEOTIDE SEQUENCE</scope>
    <source>
        <strain evidence="3">PFS-109/04</strain>
        <tissue evidence="3">Leaf</tissue>
    </source>
</reference>
<feature type="region of interest" description="Disordered" evidence="1">
    <location>
        <begin position="443"/>
        <end position="472"/>
    </location>
</feature>
<feature type="region of interest" description="Disordered" evidence="1">
    <location>
        <begin position="136"/>
        <end position="185"/>
    </location>
</feature>
<name>A0A8S9NSP1_BRACR</name>
<dbReference type="PANTHER" id="PTHR31286">
    <property type="entry name" value="GLYCINE-RICH CELL WALL STRUCTURAL PROTEIN 1.8-LIKE"/>
    <property type="match status" value="1"/>
</dbReference>
<evidence type="ECO:0000313" key="4">
    <source>
        <dbReference type="Proteomes" id="UP000712600"/>
    </source>
</evidence>
<gene>
    <name evidence="3" type="ORF">F2Q69_00045292</name>
</gene>
<dbReference type="InterPro" id="IPR040256">
    <property type="entry name" value="At4g02000-like"/>
</dbReference>
<evidence type="ECO:0000259" key="2">
    <source>
        <dbReference type="Pfam" id="PF14111"/>
    </source>
</evidence>
<feature type="compositionally biased region" description="Pro residues" evidence="1">
    <location>
        <begin position="24"/>
        <end position="40"/>
    </location>
</feature>